<reference evidence="1 2" key="1">
    <citation type="submission" date="2014-06" db="EMBL/GenBank/DDBJ databases">
        <title>The Genome of the Aflatoxigenic Filamentous Fungus Aspergillus nomius.</title>
        <authorList>
            <person name="Moore M.G."/>
            <person name="Shannon B.M."/>
            <person name="Brian M.M."/>
        </authorList>
    </citation>
    <scope>NUCLEOTIDE SEQUENCE [LARGE SCALE GENOMIC DNA]</scope>
    <source>
        <strain evidence="1 2">NRRL 13137</strain>
    </source>
</reference>
<evidence type="ECO:0000313" key="2">
    <source>
        <dbReference type="Proteomes" id="UP000037505"/>
    </source>
</evidence>
<dbReference type="SUPFAM" id="SSF54427">
    <property type="entry name" value="NTF2-like"/>
    <property type="match status" value="1"/>
</dbReference>
<protein>
    <submittedName>
        <fullName evidence="1">Uncharacterized protein</fullName>
    </submittedName>
</protein>
<organism evidence="1 2">
    <name type="scientific">Aspergillus nomiae NRRL (strain ATCC 15546 / NRRL 13137 / CBS 260.88 / M93)</name>
    <dbReference type="NCBI Taxonomy" id="1509407"/>
    <lineage>
        <taxon>Eukaryota</taxon>
        <taxon>Fungi</taxon>
        <taxon>Dikarya</taxon>
        <taxon>Ascomycota</taxon>
        <taxon>Pezizomycotina</taxon>
        <taxon>Eurotiomycetes</taxon>
        <taxon>Eurotiomycetidae</taxon>
        <taxon>Eurotiales</taxon>
        <taxon>Aspergillaceae</taxon>
        <taxon>Aspergillus</taxon>
        <taxon>Aspergillus subgen. Circumdati</taxon>
    </lineage>
</organism>
<dbReference type="STRING" id="1509407.A0A0L1IL24"/>
<sequence>MNLGGCSEKTVLSAFKEMNSVQSRHSVDGLWLRHVHRVMDDGGVSSTDLKERFPSIPQKTTAISLDNQLFSPERSKVAPSVMPHLISAVTGAELNANGPRTLAQSFYYQYATAIAAKHLWDQEVPRFYADNAVFHNQNGVDYRGDQIWPWATRLFGEFEKLSHDFVRIWEVQNDDGTVDLVSQIVRHIWAPGNNSDQPTVSIPLSMVCKISANNTPRTVGGLQFSEVWLYWDTTSLLPYFPADSVVLSSRNIFDQEAK</sequence>
<dbReference type="RefSeq" id="XP_015401224.1">
    <property type="nucleotide sequence ID" value="XM_015556528.1"/>
</dbReference>
<dbReference type="GeneID" id="26813076"/>
<keyword evidence="2" id="KW-1185">Reference proteome</keyword>
<proteinExistence type="predicted"/>
<accession>A0A0L1IL24</accession>
<dbReference type="OrthoDB" id="4971611at2759"/>
<dbReference type="InterPro" id="IPR032710">
    <property type="entry name" value="NTF2-like_dom_sf"/>
</dbReference>
<dbReference type="Gene3D" id="3.10.450.50">
    <property type="match status" value="1"/>
</dbReference>
<dbReference type="EMBL" id="JNOM01000639">
    <property type="protein sequence ID" value="KNG80301.1"/>
    <property type="molecule type" value="Genomic_DNA"/>
</dbReference>
<evidence type="ECO:0000313" key="1">
    <source>
        <dbReference type="EMBL" id="KNG80301.1"/>
    </source>
</evidence>
<dbReference type="Proteomes" id="UP000037505">
    <property type="component" value="Unassembled WGS sequence"/>
</dbReference>
<comment type="caution">
    <text evidence="1">The sequence shown here is derived from an EMBL/GenBank/DDBJ whole genome shotgun (WGS) entry which is preliminary data.</text>
</comment>
<dbReference type="AlphaFoldDB" id="A0A0L1IL24"/>
<gene>
    <name evidence="1" type="ORF">ANOM_011272</name>
</gene>
<name>A0A0L1IL24_ASPN3</name>